<feature type="region of interest" description="Disordered" evidence="1">
    <location>
        <begin position="1"/>
        <end position="44"/>
    </location>
</feature>
<dbReference type="PANTHER" id="PTHR38222">
    <property type="entry name" value="TFIIS N-TERMINAL DOMAIN-CONTAINING PROTEIN"/>
    <property type="match status" value="1"/>
</dbReference>
<feature type="compositionally biased region" description="Polar residues" evidence="1">
    <location>
        <begin position="25"/>
        <end position="38"/>
    </location>
</feature>
<evidence type="ECO:0000256" key="1">
    <source>
        <dbReference type="SAM" id="MobiDB-lite"/>
    </source>
</evidence>
<protein>
    <submittedName>
        <fullName evidence="2">Uncharacterized protein</fullName>
    </submittedName>
</protein>
<dbReference type="AlphaFoldDB" id="A0AAV6ICV5"/>
<reference evidence="2" key="1">
    <citation type="submission" date="2020-08" db="EMBL/GenBank/DDBJ databases">
        <title>Plant Genome Project.</title>
        <authorList>
            <person name="Zhang R.-G."/>
        </authorList>
    </citation>
    <scope>NUCLEOTIDE SEQUENCE</scope>
    <source>
        <strain evidence="2">WSP0</strain>
        <tissue evidence="2">Leaf</tissue>
    </source>
</reference>
<sequence>MSGLVDMWTEEQAKIRNKGPADIPSGSSPTTAPESGQLVQPKERSSLFQWPPAVTSVFPKISSPFAYSEASLTMLVQCFSP</sequence>
<organism evidence="2 3">
    <name type="scientific">Rhododendron griersonianum</name>
    <dbReference type="NCBI Taxonomy" id="479676"/>
    <lineage>
        <taxon>Eukaryota</taxon>
        <taxon>Viridiplantae</taxon>
        <taxon>Streptophyta</taxon>
        <taxon>Embryophyta</taxon>
        <taxon>Tracheophyta</taxon>
        <taxon>Spermatophyta</taxon>
        <taxon>Magnoliopsida</taxon>
        <taxon>eudicotyledons</taxon>
        <taxon>Gunneridae</taxon>
        <taxon>Pentapetalae</taxon>
        <taxon>asterids</taxon>
        <taxon>Ericales</taxon>
        <taxon>Ericaceae</taxon>
        <taxon>Ericoideae</taxon>
        <taxon>Rhodoreae</taxon>
        <taxon>Rhododendron</taxon>
    </lineage>
</organism>
<evidence type="ECO:0000313" key="2">
    <source>
        <dbReference type="EMBL" id="KAG5526541.1"/>
    </source>
</evidence>
<name>A0AAV6ICV5_9ERIC</name>
<proteinExistence type="predicted"/>
<evidence type="ECO:0000313" key="3">
    <source>
        <dbReference type="Proteomes" id="UP000823749"/>
    </source>
</evidence>
<keyword evidence="3" id="KW-1185">Reference proteome</keyword>
<dbReference type="EMBL" id="JACTNZ010000011">
    <property type="protein sequence ID" value="KAG5526541.1"/>
    <property type="molecule type" value="Genomic_DNA"/>
</dbReference>
<gene>
    <name evidence="2" type="ORF">RHGRI_032725</name>
</gene>
<dbReference type="PANTHER" id="PTHR38222:SF1">
    <property type="entry name" value="TFIIS N-TERMINAL DOMAIN-CONTAINING PROTEIN"/>
    <property type="match status" value="1"/>
</dbReference>
<accession>A0AAV6ICV5</accession>
<comment type="caution">
    <text evidence="2">The sequence shown here is derived from an EMBL/GenBank/DDBJ whole genome shotgun (WGS) entry which is preliminary data.</text>
</comment>
<dbReference type="Proteomes" id="UP000823749">
    <property type="component" value="Chromosome 11"/>
</dbReference>